<evidence type="ECO:0000256" key="2">
    <source>
        <dbReference type="ARBA" id="ARBA00022692"/>
    </source>
</evidence>
<evidence type="ECO:0000256" key="5">
    <source>
        <dbReference type="SAM" id="Phobius"/>
    </source>
</evidence>
<keyword evidence="2 5" id="KW-0812">Transmembrane</keyword>
<evidence type="ECO:0000256" key="4">
    <source>
        <dbReference type="ARBA" id="ARBA00023136"/>
    </source>
</evidence>
<feature type="transmembrane region" description="Helical" evidence="5">
    <location>
        <begin position="24"/>
        <end position="44"/>
    </location>
</feature>
<keyword evidence="8" id="KW-1185">Reference proteome</keyword>
<reference evidence="7 8" key="1">
    <citation type="submission" date="2015-01" db="EMBL/GenBank/DDBJ databases">
        <title>Desulfovibrio sp. JC271 draft genome sequence.</title>
        <authorList>
            <person name="Shivani Y."/>
            <person name="Subhash Y."/>
            <person name="Sasikala C."/>
            <person name="Ramana C.V."/>
        </authorList>
    </citation>
    <scope>NUCLEOTIDE SEQUENCE [LARGE SCALE GENOMIC DNA]</scope>
    <source>
        <strain evidence="7 8">JC271</strain>
    </source>
</reference>
<comment type="subcellular location">
    <subcellularLocation>
        <location evidence="1">Endomembrane system</location>
        <topology evidence="1">Multi-pass membrane protein</topology>
    </subcellularLocation>
</comment>
<comment type="caution">
    <text evidence="7">The sequence shown here is derived from an EMBL/GenBank/DDBJ whole genome shotgun (WGS) entry which is preliminary data.</text>
</comment>
<gene>
    <name evidence="7" type="ORF">SP90_08750</name>
</gene>
<dbReference type="Pfam" id="PF02656">
    <property type="entry name" value="DUF202"/>
    <property type="match status" value="1"/>
</dbReference>
<dbReference type="EMBL" id="JXMS01000012">
    <property type="protein sequence ID" value="OBQ51910.1"/>
    <property type="molecule type" value="Genomic_DNA"/>
</dbReference>
<dbReference type="InterPro" id="IPR003807">
    <property type="entry name" value="DUF202"/>
</dbReference>
<keyword evidence="4 5" id="KW-0472">Membrane</keyword>
<dbReference type="GO" id="GO:0012505">
    <property type="term" value="C:endomembrane system"/>
    <property type="evidence" value="ECO:0007669"/>
    <property type="project" value="UniProtKB-SubCell"/>
</dbReference>
<dbReference type="Proteomes" id="UP000091979">
    <property type="component" value="Unassembled WGS sequence"/>
</dbReference>
<feature type="domain" description="DUF202" evidence="6">
    <location>
        <begin position="15"/>
        <end position="78"/>
    </location>
</feature>
<evidence type="ECO:0000256" key="1">
    <source>
        <dbReference type="ARBA" id="ARBA00004127"/>
    </source>
</evidence>
<dbReference type="RefSeq" id="WP_066854626.1">
    <property type="nucleotide sequence ID" value="NZ_JXMS01000012.1"/>
</dbReference>
<dbReference type="OrthoDB" id="582337at2"/>
<protein>
    <recommendedName>
        <fullName evidence="6">DUF202 domain-containing protein</fullName>
    </recommendedName>
</protein>
<feature type="transmembrane region" description="Helical" evidence="5">
    <location>
        <begin position="50"/>
        <end position="70"/>
    </location>
</feature>
<organism evidence="7 8">
    <name type="scientific">Halodesulfovibrio spirochaetisodalis</name>
    <dbReference type="NCBI Taxonomy" id="1560234"/>
    <lineage>
        <taxon>Bacteria</taxon>
        <taxon>Pseudomonadati</taxon>
        <taxon>Thermodesulfobacteriota</taxon>
        <taxon>Desulfovibrionia</taxon>
        <taxon>Desulfovibrionales</taxon>
        <taxon>Desulfovibrionaceae</taxon>
        <taxon>Halodesulfovibrio</taxon>
    </lineage>
</organism>
<dbReference type="PATRIC" id="fig|1560234.3.peg.577"/>
<evidence type="ECO:0000256" key="3">
    <source>
        <dbReference type="ARBA" id="ARBA00022989"/>
    </source>
</evidence>
<sequence length="100" mass="10912">MTKSALETFNLAVLRTELANRRTLLAFAKTSIGLAISAAGLLKFSNEGSVYELCGVALLVAAFVVLIWGVEDYRRSSKLILQEKEIVYAEQGSLLSRDST</sequence>
<accession>A0A1B7XD38</accession>
<evidence type="ECO:0000313" key="8">
    <source>
        <dbReference type="Proteomes" id="UP000091979"/>
    </source>
</evidence>
<dbReference type="AlphaFoldDB" id="A0A1B7XD38"/>
<name>A0A1B7XD38_9BACT</name>
<evidence type="ECO:0000313" key="7">
    <source>
        <dbReference type="EMBL" id="OBQ51910.1"/>
    </source>
</evidence>
<evidence type="ECO:0000259" key="6">
    <source>
        <dbReference type="Pfam" id="PF02656"/>
    </source>
</evidence>
<keyword evidence="3 5" id="KW-1133">Transmembrane helix</keyword>
<proteinExistence type="predicted"/>